<evidence type="ECO:0000256" key="10">
    <source>
        <dbReference type="SAM" id="MobiDB-lite"/>
    </source>
</evidence>
<keyword evidence="7" id="KW-1133">Transmembrane helix</keyword>
<keyword evidence="8" id="KW-0811">Translocation</keyword>
<evidence type="ECO:0000256" key="2">
    <source>
        <dbReference type="ARBA" id="ARBA00006742"/>
    </source>
</evidence>
<dbReference type="SMART" id="SM01323">
    <property type="entry name" value="YajC"/>
    <property type="match status" value="1"/>
</dbReference>
<evidence type="ECO:0000256" key="9">
    <source>
        <dbReference type="ARBA" id="ARBA00023136"/>
    </source>
</evidence>
<evidence type="ECO:0000256" key="4">
    <source>
        <dbReference type="ARBA" id="ARBA00022475"/>
    </source>
</evidence>
<comment type="caution">
    <text evidence="11">The sequence shown here is derived from an EMBL/GenBank/DDBJ whole genome shotgun (WGS) entry which is preliminary data.</text>
</comment>
<dbReference type="InterPro" id="IPR003849">
    <property type="entry name" value="Preprotein_translocase_YajC"/>
</dbReference>
<protein>
    <submittedName>
        <fullName evidence="11">Preprotein translocase subunit YajC</fullName>
    </submittedName>
</protein>
<name>A0A9D1SZQ9_9FIRM</name>
<dbReference type="Pfam" id="PF02699">
    <property type="entry name" value="YajC"/>
    <property type="match status" value="1"/>
</dbReference>
<evidence type="ECO:0000256" key="8">
    <source>
        <dbReference type="ARBA" id="ARBA00023010"/>
    </source>
</evidence>
<evidence type="ECO:0000256" key="7">
    <source>
        <dbReference type="ARBA" id="ARBA00022989"/>
    </source>
</evidence>
<evidence type="ECO:0000256" key="5">
    <source>
        <dbReference type="ARBA" id="ARBA00022692"/>
    </source>
</evidence>
<evidence type="ECO:0000256" key="1">
    <source>
        <dbReference type="ARBA" id="ARBA00004162"/>
    </source>
</evidence>
<keyword evidence="6" id="KW-0653">Protein transport</keyword>
<comment type="similarity">
    <text evidence="2">Belongs to the YajC family.</text>
</comment>
<evidence type="ECO:0000256" key="6">
    <source>
        <dbReference type="ARBA" id="ARBA00022927"/>
    </source>
</evidence>
<keyword evidence="5" id="KW-0812">Transmembrane</keyword>
<keyword evidence="4" id="KW-1003">Cell membrane</keyword>
<dbReference type="NCBIfam" id="TIGR00739">
    <property type="entry name" value="yajC"/>
    <property type="match status" value="1"/>
</dbReference>
<gene>
    <name evidence="11" type="primary">yajC</name>
    <name evidence="11" type="ORF">IAC74_03295</name>
</gene>
<feature type="compositionally biased region" description="Acidic residues" evidence="10">
    <location>
        <begin position="92"/>
        <end position="111"/>
    </location>
</feature>
<reference evidence="11" key="2">
    <citation type="journal article" date="2021" name="PeerJ">
        <title>Extensive microbial diversity within the chicken gut microbiome revealed by metagenomics and culture.</title>
        <authorList>
            <person name="Gilroy R."/>
            <person name="Ravi A."/>
            <person name="Getino M."/>
            <person name="Pursley I."/>
            <person name="Horton D.L."/>
            <person name="Alikhan N.F."/>
            <person name="Baker D."/>
            <person name="Gharbi K."/>
            <person name="Hall N."/>
            <person name="Watson M."/>
            <person name="Adriaenssens E.M."/>
            <person name="Foster-Nyarko E."/>
            <person name="Jarju S."/>
            <person name="Secka A."/>
            <person name="Antonio M."/>
            <person name="Oren A."/>
            <person name="Chaudhuri R.R."/>
            <person name="La Ragione R."/>
            <person name="Hildebrand F."/>
            <person name="Pallen M.J."/>
        </authorList>
    </citation>
    <scope>NUCLEOTIDE SEQUENCE</scope>
    <source>
        <strain evidence="11">4920</strain>
    </source>
</reference>
<dbReference type="PANTHER" id="PTHR33909">
    <property type="entry name" value="SEC TRANSLOCON ACCESSORY COMPLEX SUBUNIT YAJC"/>
    <property type="match status" value="1"/>
</dbReference>
<dbReference type="AlphaFoldDB" id="A0A9D1SZQ9"/>
<keyword evidence="9" id="KW-0472">Membrane</keyword>
<evidence type="ECO:0000313" key="11">
    <source>
        <dbReference type="EMBL" id="HIV02574.1"/>
    </source>
</evidence>
<proteinExistence type="inferred from homology"/>
<dbReference type="GO" id="GO:0005886">
    <property type="term" value="C:plasma membrane"/>
    <property type="evidence" value="ECO:0007669"/>
    <property type="project" value="UniProtKB-SubCell"/>
</dbReference>
<organism evidence="11 12">
    <name type="scientific">Candidatus Aphodoplasma excrementigallinarum</name>
    <dbReference type="NCBI Taxonomy" id="2840673"/>
    <lineage>
        <taxon>Bacteria</taxon>
        <taxon>Bacillati</taxon>
        <taxon>Bacillota</taxon>
        <taxon>Clostridia</taxon>
        <taxon>Eubacteriales</taxon>
        <taxon>Candidatus Aphodoplasma</taxon>
    </lineage>
</organism>
<reference evidence="11" key="1">
    <citation type="submission" date="2020-10" db="EMBL/GenBank/DDBJ databases">
        <authorList>
            <person name="Gilroy R."/>
        </authorList>
    </citation>
    <scope>NUCLEOTIDE SEQUENCE</scope>
    <source>
        <strain evidence="11">4920</strain>
    </source>
</reference>
<sequence length="111" mass="12531">MIIAMFAIMYFLLIRPQRKKDKQTKEMIAALGVGDVITTIGGIIGKIVKIKDDEVMIVTGMVGNPNERSTMRFAKWAIRDVVKKVEKKDTFDEPEALEEAESEEPAEESKE</sequence>
<evidence type="ECO:0000256" key="3">
    <source>
        <dbReference type="ARBA" id="ARBA00022448"/>
    </source>
</evidence>
<feature type="region of interest" description="Disordered" evidence="10">
    <location>
        <begin position="87"/>
        <end position="111"/>
    </location>
</feature>
<comment type="subcellular location">
    <subcellularLocation>
        <location evidence="1">Cell membrane</location>
        <topology evidence="1">Single-pass membrane protein</topology>
    </subcellularLocation>
</comment>
<dbReference type="Proteomes" id="UP000886743">
    <property type="component" value="Unassembled WGS sequence"/>
</dbReference>
<keyword evidence="3" id="KW-0813">Transport</keyword>
<evidence type="ECO:0000313" key="12">
    <source>
        <dbReference type="Proteomes" id="UP000886743"/>
    </source>
</evidence>
<dbReference type="EMBL" id="DVOF01000094">
    <property type="protein sequence ID" value="HIV02574.1"/>
    <property type="molecule type" value="Genomic_DNA"/>
</dbReference>
<accession>A0A9D1SZQ9</accession>
<dbReference type="PANTHER" id="PTHR33909:SF1">
    <property type="entry name" value="SEC TRANSLOCON ACCESSORY COMPLEX SUBUNIT YAJC"/>
    <property type="match status" value="1"/>
</dbReference>
<dbReference type="GO" id="GO:0015031">
    <property type="term" value="P:protein transport"/>
    <property type="evidence" value="ECO:0007669"/>
    <property type="project" value="UniProtKB-KW"/>
</dbReference>